<dbReference type="GO" id="GO:0004519">
    <property type="term" value="F:endonuclease activity"/>
    <property type="evidence" value="ECO:0007669"/>
    <property type="project" value="UniProtKB-KW"/>
</dbReference>
<dbReference type="EMBL" id="UOFR01000031">
    <property type="protein sequence ID" value="VAW95010.1"/>
    <property type="molecule type" value="Genomic_DNA"/>
</dbReference>
<organism evidence="2">
    <name type="scientific">hydrothermal vent metagenome</name>
    <dbReference type="NCBI Taxonomy" id="652676"/>
    <lineage>
        <taxon>unclassified sequences</taxon>
        <taxon>metagenomes</taxon>
        <taxon>ecological metagenomes</taxon>
    </lineage>
</organism>
<name>A0A3B1A0F6_9ZZZZ</name>
<gene>
    <name evidence="2" type="ORF">MNBD_GAMMA21-1600</name>
</gene>
<feature type="domain" description="HNH nuclease" evidence="1">
    <location>
        <begin position="287"/>
        <end position="338"/>
    </location>
</feature>
<evidence type="ECO:0000259" key="1">
    <source>
        <dbReference type="Pfam" id="PF13391"/>
    </source>
</evidence>
<reference evidence="2" key="1">
    <citation type="submission" date="2018-06" db="EMBL/GenBank/DDBJ databases">
        <authorList>
            <person name="Zhirakovskaya E."/>
        </authorList>
    </citation>
    <scope>NUCLEOTIDE SEQUENCE</scope>
</reference>
<proteinExistence type="predicted"/>
<protein>
    <submittedName>
        <fullName evidence="2">Putative type II restriction endonuclease</fullName>
    </submittedName>
</protein>
<evidence type="ECO:0000313" key="2">
    <source>
        <dbReference type="EMBL" id="VAW95010.1"/>
    </source>
</evidence>
<keyword evidence="2" id="KW-0540">Nuclease</keyword>
<keyword evidence="2" id="KW-0378">Hydrolase</keyword>
<dbReference type="Pfam" id="PF13391">
    <property type="entry name" value="HNH_2"/>
    <property type="match status" value="1"/>
</dbReference>
<dbReference type="InterPro" id="IPR003615">
    <property type="entry name" value="HNH_nuc"/>
</dbReference>
<accession>A0A3B1A0F6</accession>
<sequence length="391" mass="45051">MISAFYQHKLSSLKVDRSSGHPKPHKICLLLAVMDLIKNGQVVGNRFEINDDLKTAFSFYFDQLKKANDADKIIQPFYHLHTDKFWHFKIKPGKQVSFNKLKSQRGTPSKKALFDVIDYAYLDDDVYEYFRNELTREQAKESLLENLGDLSVQFHRWLLSMGKSEKTAMSYVGAIKGSISTWASDANITQQNLIAIQSYSTINRISAELAGYQMFQDRNMKGKNMYSCALNSYKDFLSITCQAQVSQDIENIIKDESVETTQKAVLVNTRVGQGKFRESLIKYWKGCAVTGYQLTQFLVASHIKLWRDANNDERLDKYNGILLLPNLDKAFDLGYICFTDKGKIRISEFIESPKMLGINKSMQINVIGLHQEYLAYHRECVYERRHNNDSV</sequence>
<dbReference type="AlphaFoldDB" id="A0A3B1A0F6"/>
<keyword evidence="2" id="KW-0255">Endonuclease</keyword>